<comment type="caution">
    <text evidence="2">The sequence shown here is derived from an EMBL/GenBank/DDBJ whole genome shotgun (WGS) entry which is preliminary data.</text>
</comment>
<sequence length="253" mass="27776">MHRLVAHGGEDWQFMEVARSGKGSAVVRRGRGRGQRCSHDQARWSLDDSGLGHWPGQLTGFGSDDPGADGMKVSSKGRLRLVRSDSAGVGRKTGSAPRQRRTVPVAGRRRTEVTRPWARLGCGVDQAQVVACPRRSSMMKGRRVGRDLEAGHSRGEAGLARSPSWRRWKVAHDDIEIWRRVPLEAPPLRRYARPLLSSSSGGRGSTRTVERQSRRDTGGVCSHGHGECGGEVSVVVLWFGCWNVRVGLSTRTQ</sequence>
<feature type="compositionally biased region" description="Basic and acidic residues" evidence="1">
    <location>
        <begin position="208"/>
        <end position="217"/>
    </location>
</feature>
<keyword evidence="3" id="KW-1185">Reference proteome</keyword>
<accession>A0AAX6HKJ7</accession>
<dbReference type="AlphaFoldDB" id="A0AAX6HKJ7"/>
<evidence type="ECO:0000256" key="1">
    <source>
        <dbReference type="SAM" id="MobiDB-lite"/>
    </source>
</evidence>
<gene>
    <name evidence="2" type="ORF">M6B38_307515</name>
</gene>
<reference evidence="2" key="1">
    <citation type="journal article" date="2023" name="GigaByte">
        <title>Genome assembly of the bearded iris, Iris pallida Lam.</title>
        <authorList>
            <person name="Bruccoleri R.E."/>
            <person name="Oakeley E.J."/>
            <person name="Faust A.M.E."/>
            <person name="Altorfer M."/>
            <person name="Dessus-Babus S."/>
            <person name="Burckhardt D."/>
            <person name="Oertli M."/>
            <person name="Naumann U."/>
            <person name="Petersen F."/>
            <person name="Wong J."/>
        </authorList>
    </citation>
    <scope>NUCLEOTIDE SEQUENCE</scope>
    <source>
        <strain evidence="2">GSM-AAB239-AS_SAM_17_03QT</strain>
    </source>
</reference>
<feature type="region of interest" description="Disordered" evidence="1">
    <location>
        <begin position="194"/>
        <end position="223"/>
    </location>
</feature>
<proteinExistence type="predicted"/>
<evidence type="ECO:0000313" key="3">
    <source>
        <dbReference type="Proteomes" id="UP001140949"/>
    </source>
</evidence>
<organism evidence="2 3">
    <name type="scientific">Iris pallida</name>
    <name type="common">Sweet iris</name>
    <dbReference type="NCBI Taxonomy" id="29817"/>
    <lineage>
        <taxon>Eukaryota</taxon>
        <taxon>Viridiplantae</taxon>
        <taxon>Streptophyta</taxon>
        <taxon>Embryophyta</taxon>
        <taxon>Tracheophyta</taxon>
        <taxon>Spermatophyta</taxon>
        <taxon>Magnoliopsida</taxon>
        <taxon>Liliopsida</taxon>
        <taxon>Asparagales</taxon>
        <taxon>Iridaceae</taxon>
        <taxon>Iridoideae</taxon>
        <taxon>Irideae</taxon>
        <taxon>Iris</taxon>
    </lineage>
</organism>
<name>A0AAX6HKJ7_IRIPA</name>
<evidence type="ECO:0000313" key="2">
    <source>
        <dbReference type="EMBL" id="KAJ6841141.1"/>
    </source>
</evidence>
<dbReference type="Proteomes" id="UP001140949">
    <property type="component" value="Unassembled WGS sequence"/>
</dbReference>
<reference evidence="2" key="2">
    <citation type="submission" date="2023-04" db="EMBL/GenBank/DDBJ databases">
        <authorList>
            <person name="Bruccoleri R.E."/>
            <person name="Oakeley E.J."/>
            <person name="Faust A.-M."/>
            <person name="Dessus-Babus S."/>
            <person name="Altorfer M."/>
            <person name="Burckhardt D."/>
            <person name="Oertli M."/>
            <person name="Naumann U."/>
            <person name="Petersen F."/>
            <person name="Wong J."/>
        </authorList>
    </citation>
    <scope>NUCLEOTIDE SEQUENCE</scope>
    <source>
        <strain evidence="2">GSM-AAB239-AS_SAM_17_03QT</strain>
        <tissue evidence="2">Leaf</tissue>
    </source>
</reference>
<protein>
    <submittedName>
        <fullName evidence="2">Basic proline-rich protein</fullName>
    </submittedName>
</protein>
<feature type="region of interest" description="Disordered" evidence="1">
    <location>
        <begin position="86"/>
        <end position="110"/>
    </location>
</feature>
<dbReference type="EMBL" id="JANAVB010008800">
    <property type="protein sequence ID" value="KAJ6841141.1"/>
    <property type="molecule type" value="Genomic_DNA"/>
</dbReference>